<feature type="compositionally biased region" description="Gly residues" evidence="1">
    <location>
        <begin position="170"/>
        <end position="187"/>
    </location>
</feature>
<feature type="compositionally biased region" description="Low complexity" evidence="1">
    <location>
        <begin position="194"/>
        <end position="208"/>
    </location>
</feature>
<protein>
    <submittedName>
        <fullName evidence="2">Ribonuclease E</fullName>
        <ecNumber evidence="2">3.1.26.12</ecNumber>
    </submittedName>
</protein>
<evidence type="ECO:0000313" key="3">
    <source>
        <dbReference type="Proteomes" id="UP000234789"/>
    </source>
</evidence>
<name>A0A2N5NCC3_9BACL</name>
<feature type="compositionally biased region" description="Low complexity" evidence="1">
    <location>
        <begin position="141"/>
        <end position="157"/>
    </location>
</feature>
<keyword evidence="3" id="KW-1185">Reference proteome</keyword>
<evidence type="ECO:0000256" key="1">
    <source>
        <dbReference type="SAM" id="MobiDB-lite"/>
    </source>
</evidence>
<dbReference type="AlphaFoldDB" id="A0A2N5NCC3"/>
<dbReference type="Proteomes" id="UP000234789">
    <property type="component" value="Unassembled WGS sequence"/>
</dbReference>
<feature type="compositionally biased region" description="Low complexity" evidence="1">
    <location>
        <begin position="96"/>
        <end position="113"/>
    </location>
</feature>
<evidence type="ECO:0000313" key="2">
    <source>
        <dbReference type="EMBL" id="PLT47973.1"/>
    </source>
</evidence>
<dbReference type="EMBL" id="NFEZ01000001">
    <property type="protein sequence ID" value="PLT47973.1"/>
    <property type="molecule type" value="Genomic_DNA"/>
</dbReference>
<comment type="caution">
    <text evidence="2">The sequence shown here is derived from an EMBL/GenBank/DDBJ whole genome shotgun (WGS) entry which is preliminary data.</text>
</comment>
<dbReference type="RefSeq" id="WP_101807385.1">
    <property type="nucleotide sequence ID" value="NZ_NFEZ01000001.1"/>
</dbReference>
<reference evidence="2 3" key="1">
    <citation type="submission" date="2017-05" db="EMBL/GenBank/DDBJ databases">
        <title>Functional genome analysis of Paenibacillus pasadenensis strain R16: insights on endophytic life style and antifungal activity.</title>
        <authorList>
            <person name="Passera A."/>
            <person name="Marcolungo L."/>
            <person name="Casati P."/>
            <person name="Brasca M."/>
            <person name="Quaglino F."/>
            <person name="Delledonne M."/>
        </authorList>
    </citation>
    <scope>NUCLEOTIDE SEQUENCE [LARGE SCALE GENOMIC DNA]</scope>
    <source>
        <strain evidence="2 3">R16</strain>
    </source>
</reference>
<gene>
    <name evidence="2" type="ORF">B8V81_0105</name>
</gene>
<keyword evidence="2" id="KW-0378">Hydrolase</keyword>
<proteinExistence type="predicted"/>
<dbReference type="EC" id="3.1.26.12" evidence="2"/>
<feature type="compositionally biased region" description="Pro residues" evidence="1">
    <location>
        <begin position="83"/>
        <end position="95"/>
    </location>
</feature>
<dbReference type="GO" id="GO:0008995">
    <property type="term" value="F:ribonuclease E activity"/>
    <property type="evidence" value="ECO:0007669"/>
    <property type="project" value="UniProtKB-EC"/>
</dbReference>
<organism evidence="2 3">
    <name type="scientific">Paenibacillus pasadenensis</name>
    <dbReference type="NCBI Taxonomy" id="217090"/>
    <lineage>
        <taxon>Bacteria</taxon>
        <taxon>Bacillati</taxon>
        <taxon>Bacillota</taxon>
        <taxon>Bacilli</taxon>
        <taxon>Bacillales</taxon>
        <taxon>Paenibacillaceae</taxon>
        <taxon>Paenibacillus</taxon>
    </lineage>
</organism>
<feature type="region of interest" description="Disordered" evidence="1">
    <location>
        <begin position="71"/>
        <end position="224"/>
    </location>
</feature>
<sequence>MNMKKTAAWLGKLAAGALLVSVLSIWTTGYIVTSYVEVLLKQFHIPLQMQPLSMSGVWGTLWGAERPEAGVPALAPTDASEPSPQPSSAPTPTLEPEPAAEASPAPGSAGGEAWNPAAGGDSTDPLDPATEAESTDPAWRPDASGAPESSGPPSSDGQSREDEQGAHPADGGGGASEGTGLSGPGEGGTEDADPSASGASPAPSAGELPEAEARPSWKEQPQNM</sequence>
<accession>A0A2N5NCC3</accession>